<dbReference type="KEGG" id="psl:Psta_1859"/>
<dbReference type="PROSITE" id="PS50011">
    <property type="entry name" value="PROTEIN_KINASE_DOM"/>
    <property type="match status" value="1"/>
</dbReference>
<dbReference type="SMART" id="SM00220">
    <property type="entry name" value="S_TKc"/>
    <property type="match status" value="1"/>
</dbReference>
<dbReference type="OrthoDB" id="7806016at2"/>
<evidence type="ECO:0000256" key="2">
    <source>
        <dbReference type="ARBA" id="ARBA00022840"/>
    </source>
</evidence>
<protein>
    <submittedName>
        <fullName evidence="5">Serine/threonine protein kinase</fullName>
    </submittedName>
</protein>
<keyword evidence="5" id="KW-0808">Transferase</keyword>
<dbReference type="SUPFAM" id="SSF56112">
    <property type="entry name" value="Protein kinase-like (PK-like)"/>
    <property type="match status" value="1"/>
</dbReference>
<dbReference type="STRING" id="530564.Psta_1859"/>
<accession>D2QZQ0</accession>
<dbReference type="Pfam" id="PF00069">
    <property type="entry name" value="Pkinase"/>
    <property type="match status" value="1"/>
</dbReference>
<dbReference type="PROSITE" id="PS00108">
    <property type="entry name" value="PROTEIN_KINASE_ST"/>
    <property type="match status" value="1"/>
</dbReference>
<dbReference type="Gene3D" id="3.30.200.20">
    <property type="entry name" value="Phosphorylase Kinase, domain 1"/>
    <property type="match status" value="1"/>
</dbReference>
<name>D2QZQ0_PIRSD</name>
<dbReference type="eggNOG" id="COG0515">
    <property type="taxonomic scope" value="Bacteria"/>
</dbReference>
<evidence type="ECO:0000259" key="4">
    <source>
        <dbReference type="PROSITE" id="PS50011"/>
    </source>
</evidence>
<dbReference type="PROSITE" id="PS00107">
    <property type="entry name" value="PROTEIN_KINASE_ATP"/>
    <property type="match status" value="1"/>
</dbReference>
<keyword evidence="2 3" id="KW-0067">ATP-binding</keyword>
<dbReference type="PANTHER" id="PTHR24348">
    <property type="entry name" value="SERINE/THREONINE-PROTEIN KINASE UNC-51-RELATED"/>
    <property type="match status" value="1"/>
</dbReference>
<sequence>MSDVTAEKLGQRILDSALLESRQIETVWAELGTREVTLEQFTSLLLRRELLTNYQLDRLLKGERGGYFYGEYRVLYLVGTGTFARVYRAVHKQTGRVVAVKVLRKRFRESAESTEQFLREGQVGVQLRHPSIVPIYEVNSIPSPYLVMEFVEGRNLREFTRVRKKLEPLEALRLTIDIVAGLAYAFEKGMTHRDIKMSNILVTSRGKAKIVDFGLAGLSAAATASGKDDELTNPRTIDYAGLERASGVRNNDPRSDLYFTGTILYNMLTGQPPLAETRDRIQRLSLTRFQSIKPVLMLEPNLPRRLASFVQRSIELSPERRFSSAQEMLEEAKRVLLHLEAGDTGDADAVAASDAAAAAEAARLAAKVDKKVASETEGASKTLMIIESKIEMQDALRERLKKHGYRVLIFSDPMRAIQRFNDDPVKPADCVIFSTPELGNSALEAFNIFGMNASSKDVPAILFVDQRQTSIIKSANMAPHRLLLTMPLKVRELRETLLKLLRPGATIEN</sequence>
<dbReference type="GO" id="GO:0004674">
    <property type="term" value="F:protein serine/threonine kinase activity"/>
    <property type="evidence" value="ECO:0007669"/>
    <property type="project" value="UniProtKB-KW"/>
</dbReference>
<dbReference type="Gene3D" id="1.10.510.10">
    <property type="entry name" value="Transferase(Phosphotransferase) domain 1"/>
    <property type="match status" value="1"/>
</dbReference>
<organism evidence="5 6">
    <name type="scientific">Pirellula staleyi (strain ATCC 27377 / DSM 6068 / ICPB 4128)</name>
    <name type="common">Pirella staleyi</name>
    <dbReference type="NCBI Taxonomy" id="530564"/>
    <lineage>
        <taxon>Bacteria</taxon>
        <taxon>Pseudomonadati</taxon>
        <taxon>Planctomycetota</taxon>
        <taxon>Planctomycetia</taxon>
        <taxon>Pirellulales</taxon>
        <taxon>Pirellulaceae</taxon>
        <taxon>Pirellula</taxon>
    </lineage>
</organism>
<dbReference type="AlphaFoldDB" id="D2QZQ0"/>
<dbReference type="GO" id="GO:0005737">
    <property type="term" value="C:cytoplasm"/>
    <property type="evidence" value="ECO:0007669"/>
    <property type="project" value="TreeGrafter"/>
</dbReference>
<dbReference type="EMBL" id="CP001848">
    <property type="protein sequence ID" value="ADB16533.1"/>
    <property type="molecule type" value="Genomic_DNA"/>
</dbReference>
<dbReference type="SUPFAM" id="SSF52172">
    <property type="entry name" value="CheY-like"/>
    <property type="match status" value="1"/>
</dbReference>
<dbReference type="Proteomes" id="UP000001887">
    <property type="component" value="Chromosome"/>
</dbReference>
<dbReference type="InterPro" id="IPR008271">
    <property type="entry name" value="Ser/Thr_kinase_AS"/>
</dbReference>
<proteinExistence type="predicted"/>
<dbReference type="CDD" id="cd14014">
    <property type="entry name" value="STKc_PknB_like"/>
    <property type="match status" value="1"/>
</dbReference>
<gene>
    <name evidence="5" type="ordered locus">Psta_1859</name>
</gene>
<keyword evidence="5" id="KW-0723">Serine/threonine-protein kinase</keyword>
<dbReference type="InterPro" id="IPR000719">
    <property type="entry name" value="Prot_kinase_dom"/>
</dbReference>
<dbReference type="InterPro" id="IPR011006">
    <property type="entry name" value="CheY-like_superfamily"/>
</dbReference>
<reference evidence="5 6" key="1">
    <citation type="journal article" date="2009" name="Stand. Genomic Sci.">
        <title>Complete genome sequence of Pirellula staleyi type strain (ATCC 27377).</title>
        <authorList>
            <person name="Clum A."/>
            <person name="Tindall B.J."/>
            <person name="Sikorski J."/>
            <person name="Ivanova N."/>
            <person name="Mavrommatis K."/>
            <person name="Lucas S."/>
            <person name="Glavina del Rio T."/>
            <person name="Nolan M."/>
            <person name="Chen F."/>
            <person name="Tice H."/>
            <person name="Pitluck S."/>
            <person name="Cheng J.F."/>
            <person name="Chertkov O."/>
            <person name="Brettin T."/>
            <person name="Han C."/>
            <person name="Detter J.C."/>
            <person name="Kuske C."/>
            <person name="Bruce D."/>
            <person name="Goodwin L."/>
            <person name="Ovchinikova G."/>
            <person name="Pati A."/>
            <person name="Mikhailova N."/>
            <person name="Chen A."/>
            <person name="Palaniappan K."/>
            <person name="Land M."/>
            <person name="Hauser L."/>
            <person name="Chang Y.J."/>
            <person name="Jeffries C.D."/>
            <person name="Chain P."/>
            <person name="Rohde M."/>
            <person name="Goker M."/>
            <person name="Bristow J."/>
            <person name="Eisen J.A."/>
            <person name="Markowitz V."/>
            <person name="Hugenholtz P."/>
            <person name="Kyrpides N.C."/>
            <person name="Klenk H.P."/>
            <person name="Lapidus A."/>
        </authorList>
    </citation>
    <scope>NUCLEOTIDE SEQUENCE [LARGE SCALE GENOMIC DNA]</scope>
    <source>
        <strain evidence="6">ATCC 27377 / DSM 6068 / ICPB 4128</strain>
    </source>
</reference>
<evidence type="ECO:0000256" key="1">
    <source>
        <dbReference type="ARBA" id="ARBA00022741"/>
    </source>
</evidence>
<keyword evidence="1 3" id="KW-0547">Nucleotide-binding</keyword>
<keyword evidence="5" id="KW-0418">Kinase</keyword>
<keyword evidence="6" id="KW-1185">Reference proteome</keyword>
<dbReference type="eggNOG" id="COG3706">
    <property type="taxonomic scope" value="Bacteria"/>
</dbReference>
<evidence type="ECO:0000313" key="5">
    <source>
        <dbReference type="EMBL" id="ADB16533.1"/>
    </source>
</evidence>
<feature type="domain" description="Protein kinase" evidence="4">
    <location>
        <begin position="72"/>
        <end position="337"/>
    </location>
</feature>
<dbReference type="HOGENOM" id="CLU_537120_0_0_0"/>
<dbReference type="InterPro" id="IPR011009">
    <property type="entry name" value="Kinase-like_dom_sf"/>
</dbReference>
<dbReference type="GO" id="GO:0005524">
    <property type="term" value="F:ATP binding"/>
    <property type="evidence" value="ECO:0007669"/>
    <property type="project" value="UniProtKB-UniRule"/>
</dbReference>
<feature type="binding site" evidence="3">
    <location>
        <position position="101"/>
    </location>
    <ligand>
        <name>ATP</name>
        <dbReference type="ChEBI" id="CHEBI:30616"/>
    </ligand>
</feature>
<dbReference type="InterPro" id="IPR017441">
    <property type="entry name" value="Protein_kinase_ATP_BS"/>
</dbReference>
<dbReference type="InterPro" id="IPR045269">
    <property type="entry name" value="Atg1-like"/>
</dbReference>
<dbReference type="Gene3D" id="3.40.50.2300">
    <property type="match status" value="1"/>
</dbReference>
<evidence type="ECO:0000256" key="3">
    <source>
        <dbReference type="PROSITE-ProRule" id="PRU10141"/>
    </source>
</evidence>
<evidence type="ECO:0000313" key="6">
    <source>
        <dbReference type="Proteomes" id="UP000001887"/>
    </source>
</evidence>